<dbReference type="Proteomes" id="UP000499080">
    <property type="component" value="Unassembled WGS sequence"/>
</dbReference>
<keyword evidence="3" id="KW-1185">Reference proteome</keyword>
<comment type="caution">
    <text evidence="2">The sequence shown here is derived from an EMBL/GenBank/DDBJ whole genome shotgun (WGS) entry which is preliminary data.</text>
</comment>
<gene>
    <name evidence="2" type="ORF">AVEN_3533_1</name>
</gene>
<dbReference type="PROSITE" id="PS50879">
    <property type="entry name" value="RNASE_H_1"/>
    <property type="match status" value="1"/>
</dbReference>
<dbReference type="GO" id="GO:0004523">
    <property type="term" value="F:RNA-DNA hybrid ribonuclease activity"/>
    <property type="evidence" value="ECO:0007669"/>
    <property type="project" value="InterPro"/>
</dbReference>
<name>A0A4Y2VI16_ARAVE</name>
<evidence type="ECO:0000313" key="2">
    <source>
        <dbReference type="EMBL" id="GBO23280.1"/>
    </source>
</evidence>
<evidence type="ECO:0000259" key="1">
    <source>
        <dbReference type="PROSITE" id="PS50879"/>
    </source>
</evidence>
<dbReference type="InterPro" id="IPR036397">
    <property type="entry name" value="RNaseH_sf"/>
</dbReference>
<evidence type="ECO:0000313" key="3">
    <source>
        <dbReference type="Proteomes" id="UP000499080"/>
    </source>
</evidence>
<sequence>MILKVLEFYYKLLSQGFTILFCWIPAHVGTGGNEEADKAAKSASKFLDTPLPAWDLKKQIKSSLYTNWQTEWDFSTQNKLHITKPIVEHWASLKIRKTAQS</sequence>
<proteinExistence type="predicted"/>
<accession>A0A4Y2VI16</accession>
<dbReference type="InterPro" id="IPR012337">
    <property type="entry name" value="RNaseH-like_sf"/>
</dbReference>
<protein>
    <recommendedName>
        <fullName evidence="1">RNase H type-1 domain-containing protein</fullName>
    </recommendedName>
</protein>
<dbReference type="EMBL" id="BGPR01046317">
    <property type="protein sequence ID" value="GBO23280.1"/>
    <property type="molecule type" value="Genomic_DNA"/>
</dbReference>
<dbReference type="SUPFAM" id="SSF53098">
    <property type="entry name" value="Ribonuclease H-like"/>
    <property type="match status" value="1"/>
</dbReference>
<dbReference type="Gene3D" id="3.30.420.10">
    <property type="entry name" value="Ribonuclease H-like superfamily/Ribonuclease H"/>
    <property type="match status" value="1"/>
</dbReference>
<dbReference type="InterPro" id="IPR002156">
    <property type="entry name" value="RNaseH_domain"/>
</dbReference>
<dbReference type="GO" id="GO:0003676">
    <property type="term" value="F:nucleic acid binding"/>
    <property type="evidence" value="ECO:0007669"/>
    <property type="project" value="InterPro"/>
</dbReference>
<reference evidence="2 3" key="1">
    <citation type="journal article" date="2019" name="Sci. Rep.">
        <title>Orb-weaving spider Araneus ventricosus genome elucidates the spidroin gene catalogue.</title>
        <authorList>
            <person name="Kono N."/>
            <person name="Nakamura H."/>
            <person name="Ohtoshi R."/>
            <person name="Moran D.A.P."/>
            <person name="Shinohara A."/>
            <person name="Yoshida Y."/>
            <person name="Fujiwara M."/>
            <person name="Mori M."/>
            <person name="Tomita M."/>
            <person name="Arakawa K."/>
        </authorList>
    </citation>
    <scope>NUCLEOTIDE SEQUENCE [LARGE SCALE GENOMIC DNA]</scope>
</reference>
<dbReference type="OrthoDB" id="6630037at2759"/>
<feature type="domain" description="RNase H type-1" evidence="1">
    <location>
        <begin position="1"/>
        <end position="45"/>
    </location>
</feature>
<organism evidence="2 3">
    <name type="scientific">Araneus ventricosus</name>
    <name type="common">Orbweaver spider</name>
    <name type="synonym">Epeira ventricosa</name>
    <dbReference type="NCBI Taxonomy" id="182803"/>
    <lineage>
        <taxon>Eukaryota</taxon>
        <taxon>Metazoa</taxon>
        <taxon>Ecdysozoa</taxon>
        <taxon>Arthropoda</taxon>
        <taxon>Chelicerata</taxon>
        <taxon>Arachnida</taxon>
        <taxon>Araneae</taxon>
        <taxon>Araneomorphae</taxon>
        <taxon>Entelegynae</taxon>
        <taxon>Araneoidea</taxon>
        <taxon>Araneidae</taxon>
        <taxon>Araneus</taxon>
    </lineage>
</organism>
<dbReference type="AlphaFoldDB" id="A0A4Y2VI16"/>